<keyword evidence="2" id="KW-0812">Transmembrane</keyword>
<organism evidence="4 5">
    <name type="scientific">Oerskovia enterophila</name>
    <dbReference type="NCBI Taxonomy" id="43678"/>
    <lineage>
        <taxon>Bacteria</taxon>
        <taxon>Bacillati</taxon>
        <taxon>Actinomycetota</taxon>
        <taxon>Actinomycetes</taxon>
        <taxon>Micrococcales</taxon>
        <taxon>Cellulomonadaceae</taxon>
        <taxon>Oerskovia</taxon>
    </lineage>
</organism>
<accession>A0A161XAY9</accession>
<dbReference type="SUPFAM" id="SSF49384">
    <property type="entry name" value="Carbohydrate-binding domain"/>
    <property type="match status" value="1"/>
</dbReference>
<dbReference type="OrthoDB" id="5083934at2"/>
<keyword evidence="2" id="KW-0472">Membrane</keyword>
<protein>
    <submittedName>
        <fullName evidence="4">Cohesin domain protein</fullName>
    </submittedName>
</protein>
<feature type="domain" description="Cohesin" evidence="3">
    <location>
        <begin position="72"/>
        <end position="188"/>
    </location>
</feature>
<evidence type="ECO:0000313" key="4">
    <source>
        <dbReference type="EMBL" id="KZM33687.1"/>
    </source>
</evidence>
<name>A0A161XAY9_9CELL</name>
<dbReference type="Gene3D" id="2.60.40.680">
    <property type="match status" value="1"/>
</dbReference>
<comment type="caution">
    <text evidence="4">The sequence shown here is derived from an EMBL/GenBank/DDBJ whole genome shotgun (WGS) entry which is preliminary data.</text>
</comment>
<dbReference type="GO" id="GO:0030246">
    <property type="term" value="F:carbohydrate binding"/>
    <property type="evidence" value="ECO:0007669"/>
    <property type="project" value="InterPro"/>
</dbReference>
<dbReference type="Proteomes" id="UP000076447">
    <property type="component" value="Unassembled WGS sequence"/>
</dbReference>
<dbReference type="InterPro" id="IPR002102">
    <property type="entry name" value="Cohesin_dom"/>
</dbReference>
<dbReference type="PATRIC" id="fig|43678.3.peg.3688"/>
<dbReference type="CDD" id="cd08547">
    <property type="entry name" value="Type_II_cohesin"/>
    <property type="match status" value="1"/>
</dbReference>
<gene>
    <name evidence="4" type="ORF">OJAG_35260</name>
</gene>
<dbReference type="RefSeq" id="WP_068709958.1">
    <property type="nucleotide sequence ID" value="NZ_LRIE01000084.1"/>
</dbReference>
<dbReference type="AlphaFoldDB" id="A0A161XAY9"/>
<evidence type="ECO:0000256" key="2">
    <source>
        <dbReference type="SAM" id="Phobius"/>
    </source>
</evidence>
<evidence type="ECO:0000313" key="5">
    <source>
        <dbReference type="Proteomes" id="UP000076447"/>
    </source>
</evidence>
<feature type="transmembrane region" description="Helical" evidence="2">
    <location>
        <begin position="259"/>
        <end position="280"/>
    </location>
</feature>
<keyword evidence="2" id="KW-1133">Transmembrane helix</keyword>
<dbReference type="EMBL" id="LRIE01000084">
    <property type="protein sequence ID" value="KZM33687.1"/>
    <property type="molecule type" value="Genomic_DNA"/>
</dbReference>
<dbReference type="Pfam" id="PF00963">
    <property type="entry name" value="Cohesin"/>
    <property type="match status" value="1"/>
</dbReference>
<feature type="compositionally biased region" description="Low complexity" evidence="1">
    <location>
        <begin position="234"/>
        <end position="249"/>
    </location>
</feature>
<feature type="compositionally biased region" description="Gly residues" evidence="1">
    <location>
        <begin position="212"/>
        <end position="223"/>
    </location>
</feature>
<dbReference type="InterPro" id="IPR008965">
    <property type="entry name" value="CBM2/CBM3_carb-bd_dom_sf"/>
</dbReference>
<evidence type="ECO:0000256" key="1">
    <source>
        <dbReference type="SAM" id="MobiDB-lite"/>
    </source>
</evidence>
<dbReference type="STRING" id="43678.OJAG_35260"/>
<sequence>MDRAAGSRAPQRAGAGRRAARPFVARRVVARRVAARRVVAGAATLTLAGATLLGGAGAASAATTVGSYTVTASAPAVEVGDTVSVTVAATGVSDLFAYELTVGFDPEVLEYVDGSGTTDISGFHEAALGPDGSSVVLTQTRLGTSPAAEGDLTLATLDFVAVGAGDGAVTAERATLVDAATQATEVTDLGTAPITVTAVAVEPTDPPTDEPGTGGPGTDGPGTGEPTDDATLVDSDGGSDPWSTGGTGSGSLASTGATVGLAAGAAFLALLVGVGLVVAARRHRARQAEGGVE</sequence>
<reference evidence="4 5" key="1">
    <citation type="submission" date="2016-01" db="EMBL/GenBank/DDBJ databases">
        <title>Genome sequence of Oerskovia enterophila VJag, an agar and cellulose degrading bacterium.</title>
        <authorList>
            <person name="Poehlein A."/>
            <person name="Jag V."/>
            <person name="Bengelsdorf F."/>
            <person name="Duerre P."/>
            <person name="Daniel R."/>
        </authorList>
    </citation>
    <scope>NUCLEOTIDE SEQUENCE [LARGE SCALE GENOMIC DNA]</scope>
    <source>
        <strain evidence="4 5">VJag</strain>
    </source>
</reference>
<dbReference type="GO" id="GO:0000272">
    <property type="term" value="P:polysaccharide catabolic process"/>
    <property type="evidence" value="ECO:0007669"/>
    <property type="project" value="InterPro"/>
</dbReference>
<feature type="region of interest" description="Disordered" evidence="1">
    <location>
        <begin position="200"/>
        <end position="249"/>
    </location>
</feature>
<proteinExistence type="predicted"/>
<evidence type="ECO:0000259" key="3">
    <source>
        <dbReference type="Pfam" id="PF00963"/>
    </source>
</evidence>